<keyword evidence="6" id="KW-0238">DNA-binding</keyword>
<comment type="function">
    <text evidence="6">Acts both as a biotin--[acetyl-CoA-carboxylase] ligase and a biotin-operon repressor. In the presence of ATP, BirA activates biotin to form the BirA-biotinyl-5'-adenylate (BirA-bio-5'-AMP or holoBirA) complex. HoloBirA can either transfer the biotinyl moiety to the biotin carboxyl carrier protein (BCCP) subunit of acetyl-CoA carboxylase, or bind to the biotin operator site and inhibit transcription of the operon.</text>
</comment>
<feature type="binding site" evidence="6">
    <location>
        <position position="117"/>
    </location>
    <ligand>
        <name>biotin</name>
        <dbReference type="ChEBI" id="CHEBI:57586"/>
    </ligand>
</feature>
<comment type="catalytic activity">
    <reaction evidence="5 6">
        <text>biotin + L-lysyl-[protein] + ATP = N(6)-biotinyl-L-lysyl-[protein] + AMP + diphosphate + H(+)</text>
        <dbReference type="Rhea" id="RHEA:11756"/>
        <dbReference type="Rhea" id="RHEA-COMP:9752"/>
        <dbReference type="Rhea" id="RHEA-COMP:10505"/>
        <dbReference type="ChEBI" id="CHEBI:15378"/>
        <dbReference type="ChEBI" id="CHEBI:29969"/>
        <dbReference type="ChEBI" id="CHEBI:30616"/>
        <dbReference type="ChEBI" id="CHEBI:33019"/>
        <dbReference type="ChEBI" id="CHEBI:57586"/>
        <dbReference type="ChEBI" id="CHEBI:83144"/>
        <dbReference type="ChEBI" id="CHEBI:456215"/>
        <dbReference type="EC" id="6.3.4.15"/>
    </reaction>
</comment>
<dbReference type="Proteomes" id="UP000256763">
    <property type="component" value="Unassembled WGS sequence"/>
</dbReference>
<feature type="domain" description="BPL/LPL catalytic" evidence="7">
    <location>
        <begin position="71"/>
        <end position="261"/>
    </location>
</feature>
<evidence type="ECO:0000256" key="2">
    <source>
        <dbReference type="ARBA" id="ARBA00022741"/>
    </source>
</evidence>
<evidence type="ECO:0000256" key="1">
    <source>
        <dbReference type="ARBA" id="ARBA00022598"/>
    </source>
</evidence>
<dbReference type="InterPro" id="IPR013196">
    <property type="entry name" value="HTH_11"/>
</dbReference>
<protein>
    <recommendedName>
        <fullName evidence="6">Bifunctional ligase/repressor BirA</fullName>
    </recommendedName>
    <alternativeName>
        <fullName evidence="6">Biotin operon repressor</fullName>
    </alternativeName>
    <alternativeName>
        <fullName evidence="6">Biotin--[acetyl-CoA-carboxylase] ligase</fullName>
        <ecNumber evidence="6">6.3.4.15</ecNumber>
    </alternativeName>
    <alternativeName>
        <fullName evidence="6">Biotin--protein ligase</fullName>
    </alternativeName>
    <alternativeName>
        <fullName evidence="6">Biotin-[acetyl-CoA carboxylase] synthetase</fullName>
    </alternativeName>
</protein>
<dbReference type="EC" id="6.3.4.15" evidence="6"/>
<dbReference type="OrthoDB" id="9807064at2"/>
<dbReference type="GO" id="GO:0005524">
    <property type="term" value="F:ATP binding"/>
    <property type="evidence" value="ECO:0007669"/>
    <property type="project" value="UniProtKB-UniRule"/>
</dbReference>
<evidence type="ECO:0000256" key="6">
    <source>
        <dbReference type="HAMAP-Rule" id="MF_00978"/>
    </source>
</evidence>
<dbReference type="InterPro" id="IPR008988">
    <property type="entry name" value="Transcriptional_repressor_C"/>
</dbReference>
<dbReference type="PANTHER" id="PTHR12835">
    <property type="entry name" value="BIOTIN PROTEIN LIGASE"/>
    <property type="match status" value="1"/>
</dbReference>
<comment type="similarity">
    <text evidence="6">Belongs to the biotin--protein ligase family.</text>
</comment>
<organism evidence="8 9">
    <name type="scientific">Alkalilimnicola ehrlichii</name>
    <dbReference type="NCBI Taxonomy" id="351052"/>
    <lineage>
        <taxon>Bacteria</taxon>
        <taxon>Pseudomonadati</taxon>
        <taxon>Pseudomonadota</taxon>
        <taxon>Gammaproteobacteria</taxon>
        <taxon>Chromatiales</taxon>
        <taxon>Ectothiorhodospiraceae</taxon>
        <taxon>Alkalilimnicola</taxon>
    </lineage>
</organism>
<evidence type="ECO:0000313" key="8">
    <source>
        <dbReference type="EMBL" id="RFA32128.1"/>
    </source>
</evidence>
<dbReference type="PANTHER" id="PTHR12835:SF5">
    <property type="entry name" value="BIOTIN--PROTEIN LIGASE"/>
    <property type="match status" value="1"/>
</dbReference>
<keyword evidence="9" id="KW-1185">Reference proteome</keyword>
<keyword evidence="6" id="KW-0804">Transcription</keyword>
<dbReference type="Gene3D" id="1.10.10.10">
    <property type="entry name" value="Winged helix-like DNA-binding domain superfamily/Winged helix DNA-binding domain"/>
    <property type="match status" value="1"/>
</dbReference>
<evidence type="ECO:0000256" key="4">
    <source>
        <dbReference type="ARBA" id="ARBA00023267"/>
    </source>
</evidence>
<feature type="DNA-binding region" description="H-T-H motif" evidence="6">
    <location>
        <begin position="23"/>
        <end position="42"/>
    </location>
</feature>
<dbReference type="InterPro" id="IPR036388">
    <property type="entry name" value="WH-like_DNA-bd_sf"/>
</dbReference>
<dbReference type="InterPro" id="IPR045864">
    <property type="entry name" value="aa-tRNA-synth_II/BPL/LPL"/>
</dbReference>
<comment type="caution">
    <text evidence="8">The sequence shown here is derived from an EMBL/GenBank/DDBJ whole genome shotgun (WGS) entry which is preliminary data.</text>
</comment>
<dbReference type="SUPFAM" id="SSF50037">
    <property type="entry name" value="C-terminal domain of transcriptional repressors"/>
    <property type="match status" value="1"/>
</dbReference>
<dbReference type="InterPro" id="IPR036390">
    <property type="entry name" value="WH_DNA-bd_sf"/>
</dbReference>
<evidence type="ECO:0000313" key="9">
    <source>
        <dbReference type="Proteomes" id="UP000256763"/>
    </source>
</evidence>
<reference evidence="9" key="1">
    <citation type="submission" date="2017-05" db="EMBL/GenBank/DDBJ databases">
        <authorList>
            <person name="Sharma S."/>
            <person name="Sidhu C."/>
            <person name="Pinnaka A.K."/>
        </authorList>
    </citation>
    <scope>NUCLEOTIDE SEQUENCE [LARGE SCALE GENOMIC DNA]</scope>
    <source>
        <strain evidence="9">AK93</strain>
    </source>
</reference>
<dbReference type="GO" id="GO:0005737">
    <property type="term" value="C:cytoplasm"/>
    <property type="evidence" value="ECO:0007669"/>
    <property type="project" value="TreeGrafter"/>
</dbReference>
<feature type="binding site" evidence="6">
    <location>
        <position position="188"/>
    </location>
    <ligand>
        <name>biotin</name>
        <dbReference type="ChEBI" id="CHEBI:57586"/>
    </ligand>
</feature>
<dbReference type="Gene3D" id="2.30.30.100">
    <property type="match status" value="1"/>
</dbReference>
<dbReference type="RefSeq" id="WP_116303936.1">
    <property type="nucleotide sequence ID" value="NZ_NFZV01000033.1"/>
</dbReference>
<dbReference type="GO" id="GO:0003677">
    <property type="term" value="F:DNA binding"/>
    <property type="evidence" value="ECO:0007669"/>
    <property type="project" value="UniProtKB-UniRule"/>
</dbReference>
<dbReference type="SUPFAM" id="SSF46785">
    <property type="entry name" value="Winged helix' DNA-binding domain"/>
    <property type="match status" value="1"/>
</dbReference>
<feature type="binding site" evidence="6">
    <location>
        <begin position="121"/>
        <end position="123"/>
    </location>
    <ligand>
        <name>biotin</name>
        <dbReference type="ChEBI" id="CHEBI:57586"/>
    </ligand>
</feature>
<dbReference type="NCBIfam" id="TIGR00121">
    <property type="entry name" value="birA_ligase"/>
    <property type="match status" value="1"/>
</dbReference>
<dbReference type="InterPro" id="IPR004143">
    <property type="entry name" value="BPL_LPL_catalytic"/>
</dbReference>
<accession>A0A3E0WH85</accession>
<keyword evidence="2 6" id="KW-0547">Nucleotide-binding</keyword>
<evidence type="ECO:0000259" key="7">
    <source>
        <dbReference type="PROSITE" id="PS51733"/>
    </source>
</evidence>
<keyword evidence="6" id="KW-0805">Transcription regulation</keyword>
<dbReference type="AlphaFoldDB" id="A0A3E0WH85"/>
<dbReference type="PROSITE" id="PS51733">
    <property type="entry name" value="BPL_LPL_CATALYTIC"/>
    <property type="match status" value="1"/>
</dbReference>
<keyword evidence="6" id="KW-0678">Repressor</keyword>
<name>A0A3E0WH85_9GAMM</name>
<keyword evidence="1 6" id="KW-0436">Ligase</keyword>
<dbReference type="SUPFAM" id="SSF55681">
    <property type="entry name" value="Class II aaRS and biotin synthetases"/>
    <property type="match status" value="1"/>
</dbReference>
<evidence type="ECO:0000256" key="3">
    <source>
        <dbReference type="ARBA" id="ARBA00022840"/>
    </source>
</evidence>
<keyword evidence="4 6" id="KW-0092">Biotin</keyword>
<dbReference type="Pfam" id="PF08279">
    <property type="entry name" value="HTH_11"/>
    <property type="match status" value="1"/>
</dbReference>
<proteinExistence type="inferred from homology"/>
<dbReference type="HAMAP" id="MF_00978">
    <property type="entry name" value="Bifunct_BirA"/>
    <property type="match status" value="1"/>
</dbReference>
<gene>
    <name evidence="6" type="primary">birA</name>
    <name evidence="8" type="ORF">CAL65_20580</name>
</gene>
<dbReference type="Pfam" id="PF03099">
    <property type="entry name" value="BPL_LplA_LipB"/>
    <property type="match status" value="1"/>
</dbReference>
<dbReference type="InterPro" id="IPR004408">
    <property type="entry name" value="Biotin_CoA_COase_ligase"/>
</dbReference>
<evidence type="ECO:0000256" key="5">
    <source>
        <dbReference type="ARBA" id="ARBA00047846"/>
    </source>
</evidence>
<dbReference type="CDD" id="cd16442">
    <property type="entry name" value="BPL"/>
    <property type="match status" value="1"/>
</dbReference>
<dbReference type="Pfam" id="PF02237">
    <property type="entry name" value="BPL_C"/>
    <property type="match status" value="1"/>
</dbReference>
<keyword evidence="3 6" id="KW-0067">ATP-binding</keyword>
<dbReference type="InterPro" id="IPR030855">
    <property type="entry name" value="Bifunct_BirA"/>
</dbReference>
<dbReference type="GO" id="GO:0004077">
    <property type="term" value="F:biotin--[biotin carboxyl-carrier protein] ligase activity"/>
    <property type="evidence" value="ECO:0007669"/>
    <property type="project" value="UniProtKB-UniRule"/>
</dbReference>
<dbReference type="InterPro" id="IPR003142">
    <property type="entry name" value="BPL_C"/>
</dbReference>
<feature type="binding site" evidence="6">
    <location>
        <begin position="94"/>
        <end position="96"/>
    </location>
    <ligand>
        <name>biotin</name>
        <dbReference type="ChEBI" id="CHEBI:57586"/>
    </ligand>
</feature>
<sequence>MDKTQEQYNQLLSLLADGRFHSGEALGQRLGCSRASLWKLIRRLRDEGLPVEAVSGRGYRLTVAVEPLRESPIRAHLESFCDEWSLRVLDRVDSTNRLLLNEAGTLCHPAVVLAERQLAGRGRWGRRWEMSFGGGVALSLMWPFHRQGAQLAGLSLAVGVTLAESLEKIGVRGLGLKWPNDLVTVDGKLAGILVELIAQAAGAAKAVVGVGLNVRLSEQARAKIEQPVVDLQQLVGDTALQRNTIAALMIDAIANACREFEAGGFSAFRERWNRLDVLNGQPVSLRLPTEIQEGIARGVDDNGAFLLEGEDGKHSYFTGETELKVRR</sequence>
<dbReference type="Gene3D" id="3.30.930.10">
    <property type="entry name" value="Bira Bifunctional Protein, Domain 2"/>
    <property type="match status" value="1"/>
</dbReference>
<dbReference type="GO" id="GO:0006355">
    <property type="term" value="P:regulation of DNA-templated transcription"/>
    <property type="evidence" value="ECO:0007669"/>
    <property type="project" value="UniProtKB-UniRule"/>
</dbReference>
<dbReference type="EMBL" id="NFZW01000034">
    <property type="protein sequence ID" value="RFA32128.1"/>
    <property type="molecule type" value="Genomic_DNA"/>
</dbReference>